<keyword evidence="4 9" id="KW-0547">Nucleotide-binding</keyword>
<gene>
    <name evidence="14" type="ORF">CEW81_10885</name>
</gene>
<dbReference type="InterPro" id="IPR045865">
    <property type="entry name" value="ACT-like_dom_sf"/>
</dbReference>
<dbReference type="NCBIfam" id="NF006570">
    <property type="entry name" value="PRK09084.1"/>
    <property type="match status" value="1"/>
</dbReference>
<proteinExistence type="inferred from homology"/>
<dbReference type="InterPro" id="IPR018042">
    <property type="entry name" value="Aspartate_kinase_CS"/>
</dbReference>
<dbReference type="InterPro" id="IPR054352">
    <property type="entry name" value="ACT_Aspartokinase"/>
</dbReference>
<keyword evidence="3 10" id="KW-0808">Transferase</keyword>
<evidence type="ECO:0000256" key="9">
    <source>
        <dbReference type="PIRSR" id="PIRSR000726-1"/>
    </source>
</evidence>
<dbReference type="NCBIfam" id="TIGR00657">
    <property type="entry name" value="asp_kinases"/>
    <property type="match status" value="1"/>
</dbReference>
<dbReference type="InterPro" id="IPR036393">
    <property type="entry name" value="AceGlu_kinase-like_sf"/>
</dbReference>
<evidence type="ECO:0000256" key="11">
    <source>
        <dbReference type="RuleBase" id="RU004249"/>
    </source>
</evidence>
<dbReference type="Proteomes" id="UP000197098">
    <property type="component" value="Chromosome"/>
</dbReference>
<dbReference type="GO" id="GO:0009090">
    <property type="term" value="P:homoserine biosynthetic process"/>
    <property type="evidence" value="ECO:0007669"/>
    <property type="project" value="TreeGrafter"/>
</dbReference>
<keyword evidence="5 10" id="KW-0418">Kinase</keyword>
<keyword evidence="11" id="KW-0028">Amino-acid biosynthesis</keyword>
<dbReference type="GO" id="GO:0009088">
    <property type="term" value="P:threonine biosynthetic process"/>
    <property type="evidence" value="ECO:0007669"/>
    <property type="project" value="UniProtKB-UniPathway"/>
</dbReference>
<accession>A0A248KJ51</accession>
<dbReference type="UniPathway" id="UPA00034">
    <property type="reaction ID" value="UER00015"/>
</dbReference>
<dbReference type="EC" id="2.7.2.4" evidence="10"/>
<dbReference type="UniPathway" id="UPA00051">
    <property type="reaction ID" value="UER00462"/>
</dbReference>
<feature type="binding site" evidence="9">
    <location>
        <begin position="12"/>
        <end position="15"/>
    </location>
    <ligand>
        <name>ATP</name>
        <dbReference type="ChEBI" id="CHEBI:30616"/>
    </ligand>
</feature>
<keyword evidence="6 9" id="KW-0067">ATP-binding</keyword>
<dbReference type="Gene3D" id="3.40.1160.10">
    <property type="entry name" value="Acetylglutamate kinase-like"/>
    <property type="match status" value="1"/>
</dbReference>
<dbReference type="GO" id="GO:0005829">
    <property type="term" value="C:cytosol"/>
    <property type="evidence" value="ECO:0007669"/>
    <property type="project" value="TreeGrafter"/>
</dbReference>
<evidence type="ECO:0000256" key="3">
    <source>
        <dbReference type="ARBA" id="ARBA00022679"/>
    </source>
</evidence>
<feature type="binding site" evidence="9">
    <location>
        <position position="123"/>
    </location>
    <ligand>
        <name>substrate</name>
    </ligand>
</feature>
<dbReference type="GO" id="GO:0005524">
    <property type="term" value="F:ATP binding"/>
    <property type="evidence" value="ECO:0007669"/>
    <property type="project" value="UniProtKB-KW"/>
</dbReference>
<feature type="binding site" evidence="9">
    <location>
        <position position="231"/>
    </location>
    <ligand>
        <name>ATP</name>
        <dbReference type="ChEBI" id="CHEBI:30616"/>
    </ligand>
</feature>
<dbReference type="InterPro" id="IPR001048">
    <property type="entry name" value="Asp/Glu/Uridylate_kinase"/>
</dbReference>
<dbReference type="PROSITE" id="PS00324">
    <property type="entry name" value="ASPARTOKINASE"/>
    <property type="match status" value="1"/>
</dbReference>
<dbReference type="PIRSF" id="PIRSF000726">
    <property type="entry name" value="Asp_kin"/>
    <property type="match status" value="1"/>
</dbReference>
<evidence type="ECO:0000256" key="6">
    <source>
        <dbReference type="ARBA" id="ARBA00022840"/>
    </source>
</evidence>
<evidence type="ECO:0000256" key="4">
    <source>
        <dbReference type="ARBA" id="ARBA00022741"/>
    </source>
</evidence>
<evidence type="ECO:0000256" key="8">
    <source>
        <dbReference type="ARBA" id="ARBA00047872"/>
    </source>
</evidence>
<dbReference type="GO" id="GO:0004072">
    <property type="term" value="F:aspartate kinase activity"/>
    <property type="evidence" value="ECO:0007669"/>
    <property type="project" value="UniProtKB-EC"/>
</dbReference>
<reference evidence="14 15" key="1">
    <citation type="submission" date="2017-06" db="EMBL/GenBank/DDBJ databases">
        <title>Origin of plasmid-mediated fosfomycin resistance gene fosA3.</title>
        <authorList>
            <person name="Ito R."/>
            <person name="Pacey M.P."/>
            <person name="Doi Y."/>
        </authorList>
    </citation>
    <scope>NUCLEOTIDE SEQUENCE [LARGE SCALE GENOMIC DNA]</scope>
    <source>
        <strain evidence="14 15">YDC799</strain>
    </source>
</reference>
<comment type="pathway">
    <text evidence="1 11">Amino-acid biosynthesis; L-lysine biosynthesis via DAP pathway; (S)-tetrahydrodipicolinate from L-aspartate: step 1/4.</text>
</comment>
<evidence type="ECO:0000256" key="2">
    <source>
        <dbReference type="ARBA" id="ARBA00010122"/>
    </source>
</evidence>
<dbReference type="EMBL" id="CP022114">
    <property type="protein sequence ID" value="ASG63306.1"/>
    <property type="molecule type" value="Genomic_DNA"/>
</dbReference>
<dbReference type="UniPathway" id="UPA00050">
    <property type="reaction ID" value="UER00461"/>
</dbReference>
<dbReference type="SUPFAM" id="SSF55021">
    <property type="entry name" value="ACT-like"/>
    <property type="match status" value="2"/>
</dbReference>
<evidence type="ECO:0000256" key="1">
    <source>
        <dbReference type="ARBA" id="ARBA00004766"/>
    </source>
</evidence>
<dbReference type="InterPro" id="IPR042199">
    <property type="entry name" value="AsparK_Bifunc_asparK/hSer_DH"/>
</dbReference>
<feature type="domain" description="Aspartate/glutamate/uridylate kinase" evidence="12">
    <location>
        <begin position="8"/>
        <end position="281"/>
    </location>
</feature>
<name>A0A248KJ51_9ENTR</name>
<feature type="binding site" evidence="9">
    <location>
        <begin position="261"/>
        <end position="262"/>
    </location>
    <ligand>
        <name>ATP</name>
        <dbReference type="ChEBI" id="CHEBI:30616"/>
    </ligand>
</feature>
<dbReference type="Gene3D" id="3.30.70.260">
    <property type="match status" value="2"/>
</dbReference>
<dbReference type="Pfam" id="PF00696">
    <property type="entry name" value="AA_kinase"/>
    <property type="match status" value="1"/>
</dbReference>
<evidence type="ECO:0000256" key="7">
    <source>
        <dbReference type="ARBA" id="ARBA00023154"/>
    </source>
</evidence>
<dbReference type="InterPro" id="IPR005260">
    <property type="entry name" value="Asp_kin_monofn"/>
</dbReference>
<dbReference type="GO" id="GO:0009089">
    <property type="term" value="P:lysine biosynthetic process via diaminopimelate"/>
    <property type="evidence" value="ECO:0007669"/>
    <property type="project" value="UniProtKB-UniPathway"/>
</dbReference>
<dbReference type="InterPro" id="IPR001341">
    <property type="entry name" value="Asp_kinase"/>
</dbReference>
<dbReference type="Pfam" id="PF22468">
    <property type="entry name" value="ACT_9"/>
    <property type="match status" value="1"/>
</dbReference>
<comment type="catalytic activity">
    <reaction evidence="8 10">
        <text>L-aspartate + ATP = 4-phospho-L-aspartate + ADP</text>
        <dbReference type="Rhea" id="RHEA:23776"/>
        <dbReference type="ChEBI" id="CHEBI:29991"/>
        <dbReference type="ChEBI" id="CHEBI:30616"/>
        <dbReference type="ChEBI" id="CHEBI:57535"/>
        <dbReference type="ChEBI" id="CHEBI:456216"/>
        <dbReference type="EC" id="2.7.2.4"/>
    </reaction>
</comment>
<dbReference type="AlphaFoldDB" id="A0A248KJ51"/>
<dbReference type="PANTHER" id="PTHR21499">
    <property type="entry name" value="ASPARTATE KINASE"/>
    <property type="match status" value="1"/>
</dbReference>
<feature type="binding site" evidence="9">
    <location>
        <position position="236"/>
    </location>
    <ligand>
        <name>ATP</name>
        <dbReference type="ChEBI" id="CHEBI:30616"/>
    </ligand>
</feature>
<feature type="binding site" evidence="9">
    <location>
        <position position="49"/>
    </location>
    <ligand>
        <name>substrate</name>
    </ligand>
</feature>
<dbReference type="SUPFAM" id="SSF53633">
    <property type="entry name" value="Carbamate kinase-like"/>
    <property type="match status" value="1"/>
</dbReference>
<dbReference type="PANTHER" id="PTHR21499:SF59">
    <property type="entry name" value="ASPARTOKINASE"/>
    <property type="match status" value="1"/>
</dbReference>
<comment type="pathway">
    <text evidence="11">Amino-acid biosynthesis; L-threonine biosynthesis; L-threonine from L-aspartate: step 1/5.</text>
</comment>
<dbReference type="Gene3D" id="1.20.120.1320">
    <property type="entry name" value="Aspartokinase, catalytic domain"/>
    <property type="match status" value="1"/>
</dbReference>
<evidence type="ECO:0000259" key="13">
    <source>
        <dbReference type="Pfam" id="PF22468"/>
    </source>
</evidence>
<evidence type="ECO:0000313" key="15">
    <source>
        <dbReference type="Proteomes" id="UP000197098"/>
    </source>
</evidence>
<protein>
    <recommendedName>
        <fullName evidence="10">Aspartokinase</fullName>
        <ecNumber evidence="10">2.7.2.4</ecNumber>
    </recommendedName>
</protein>
<evidence type="ECO:0000259" key="12">
    <source>
        <dbReference type="Pfam" id="PF00696"/>
    </source>
</evidence>
<evidence type="ECO:0000256" key="5">
    <source>
        <dbReference type="ARBA" id="ARBA00022777"/>
    </source>
</evidence>
<evidence type="ECO:0000256" key="10">
    <source>
        <dbReference type="RuleBase" id="RU003448"/>
    </source>
</evidence>
<comment type="pathway">
    <text evidence="11">Amino-acid biosynthesis; L-methionine biosynthesis via de novo pathway; L-homoserine from L-aspartate: step 1/3.</text>
</comment>
<organism evidence="14 15">
    <name type="scientific">Kluyvera genomosp. 3</name>
    <dbReference type="NCBI Taxonomy" id="2774055"/>
    <lineage>
        <taxon>Bacteria</taxon>
        <taxon>Pseudomonadati</taxon>
        <taxon>Pseudomonadota</taxon>
        <taxon>Gammaproteobacteria</taxon>
        <taxon>Enterobacterales</taxon>
        <taxon>Enterobacteriaceae</taxon>
        <taxon>Kluyvera</taxon>
    </lineage>
</organism>
<feature type="domain" description="Aspartokinase ACT" evidence="13">
    <location>
        <begin position="393"/>
        <end position="450"/>
    </location>
</feature>
<keyword evidence="7" id="KW-0457">Lysine biosynthesis</keyword>
<evidence type="ECO:0000313" key="14">
    <source>
        <dbReference type="EMBL" id="ASG63306.1"/>
    </source>
</evidence>
<feature type="binding site" evidence="9">
    <location>
        <begin position="225"/>
        <end position="226"/>
    </location>
    <ligand>
        <name>ATP</name>
        <dbReference type="ChEBI" id="CHEBI:30616"/>
    </ligand>
</feature>
<sequence length="454" mass="49055">MTRIYPHFIVAKFGGTSVADFDAMNRSASIVLADPNVRLVVLSASAGVTNLLVELSEGLESRQQLDKLETLRTIQYNIISRLKQPTVISKEIDNLLDNIGHLAQTAATSPSAALSDELVSHGELMSSLLFTEVLREREAEASWFDARSVIRTDDTYGCAAPDINALATLAETHLRPRLEQAIMITQGFIGRDAQGHTTTLGRGGSDYTASLLGEALNAGRVDIWTDVAGIYTTDPRIAPNAKRIDRISFSEASDMAAYGAKVLHPATLLPAMRKNIPVFVGSSKNTAAGGTLVCSTTENPPRYRAVAVRRKQTLLRLHSLDAQPSCHFLAQMFALLARHSVAADLVTTSENSIALALDSTHATSGEDHTLTTSLFTELSSRCRVEVETGLALVTLVGNQLTQASGVFKDVFAWLEEHAVRMVCHGASSNNLCFLLPADEADSAIKALHRQLFES</sequence>
<comment type="similarity">
    <text evidence="2 10">Belongs to the aspartokinase family.</text>
</comment>